<dbReference type="SUPFAM" id="SSF53732">
    <property type="entry name" value="Aconitase iron-sulfur domain"/>
    <property type="match status" value="1"/>
</dbReference>
<dbReference type="Proteomes" id="UP000318509">
    <property type="component" value="Unassembled WGS sequence"/>
</dbReference>
<dbReference type="InterPro" id="IPR015931">
    <property type="entry name" value="Acnase/IPM_dHydase_lsu_aba_1/3"/>
</dbReference>
<dbReference type="InterPro" id="IPR006250">
    <property type="entry name" value="Aconitase_put"/>
</dbReference>
<dbReference type="InterPro" id="IPR000573">
    <property type="entry name" value="AconitaseA/IPMdHydase_ssu_swvl"/>
</dbReference>
<dbReference type="GO" id="GO:0006099">
    <property type="term" value="P:tricarboxylic acid cycle"/>
    <property type="evidence" value="ECO:0007669"/>
    <property type="project" value="UniProtKB-UniPathway"/>
</dbReference>
<evidence type="ECO:0000313" key="8">
    <source>
        <dbReference type="EMBL" id="TMI89400.1"/>
    </source>
</evidence>
<organism evidence="8 9">
    <name type="scientific">Candidatus Segetimicrobium genomatis</name>
    <dbReference type="NCBI Taxonomy" id="2569760"/>
    <lineage>
        <taxon>Bacteria</taxon>
        <taxon>Bacillati</taxon>
        <taxon>Candidatus Sysuimicrobiota</taxon>
        <taxon>Candidatus Sysuimicrobiia</taxon>
        <taxon>Candidatus Sysuimicrobiales</taxon>
        <taxon>Candidatus Segetimicrobiaceae</taxon>
        <taxon>Candidatus Segetimicrobium</taxon>
    </lineage>
</organism>
<dbReference type="InterPro" id="IPR015928">
    <property type="entry name" value="Aconitase/3IPM_dehydase_swvl"/>
</dbReference>
<dbReference type="InterPro" id="IPR036008">
    <property type="entry name" value="Aconitase_4Fe-4S_dom"/>
</dbReference>
<comment type="caution">
    <text evidence="8">The sequence shown here is derived from an EMBL/GenBank/DDBJ whole genome shotgun (WGS) entry which is preliminary data.</text>
</comment>
<dbReference type="Gene3D" id="3.20.19.10">
    <property type="entry name" value="Aconitase, domain 4"/>
    <property type="match status" value="1"/>
</dbReference>
<dbReference type="PROSITE" id="PS01244">
    <property type="entry name" value="ACONITASE_2"/>
    <property type="match status" value="1"/>
</dbReference>
<dbReference type="GO" id="GO:0005829">
    <property type="term" value="C:cytosol"/>
    <property type="evidence" value="ECO:0007669"/>
    <property type="project" value="TreeGrafter"/>
</dbReference>
<comment type="cofactor">
    <cofactor evidence="1">
        <name>[4Fe-4S] cluster</name>
        <dbReference type="ChEBI" id="CHEBI:49883"/>
    </cofactor>
</comment>
<dbReference type="GO" id="GO:0003994">
    <property type="term" value="F:aconitate hydratase activity"/>
    <property type="evidence" value="ECO:0007669"/>
    <property type="project" value="UniProtKB-EC"/>
</dbReference>
<dbReference type="InterPro" id="IPR050926">
    <property type="entry name" value="Aconitase/IPM_isomerase"/>
</dbReference>
<dbReference type="InterPro" id="IPR001030">
    <property type="entry name" value="Acoase/IPM_deHydtase_lsu_aba"/>
</dbReference>
<dbReference type="SUPFAM" id="SSF52016">
    <property type="entry name" value="LeuD/IlvD-like"/>
    <property type="match status" value="1"/>
</dbReference>
<evidence type="ECO:0000256" key="2">
    <source>
        <dbReference type="ARBA" id="ARBA00007185"/>
    </source>
</evidence>
<dbReference type="EC" id="4.2.1.3" evidence="8"/>
<sequence>MGENLTRKILKAHLADGRMAAGEEIGIKIDEILIQDITGTAAVLHFEAMQLGRVRCKVACSYGDHNVLQVSEENTEDHLYLSTAARKYGIWWAKPGAGIGHQIHQEHFACPGDTALGADSHTVHMGGMGLYAMGAGGLDVAVAMGGGPYYFDMPAVVRVSLTGALRPWSTAKDVILEMLRRKTANGGFGKVFEYVGPGIQNLNLQQRITICNMGAELGATTSIFPSDAVTRDYMRRIGREKDWREVLADPDAAYDESMELDLGAIEPLVALPSNPDKVVPVSQAEGVKVDQVMVGSCTNGSYTDLKAVAQIVKGRKVHPDVTFFVHPSSRMDLEALAREGLLTELIAAGVNVEAATCGACIGVGHVPAKGMKSLRAINRNFKGRTGQKDDEVYLSSSEVAAATAIAGVITDPRKLGLRAPAQEVPATLDLANNPSLVPPASPQDAAAVRVIKGDNIQVIPLKGALEPALRGEVLIALGDNISTDHIMPAGAQMLRFRSNIPKLADYVFNRVDPEFVARAKAKKGGFIVGGSNYGQGSSREHAAIAPMYLGVVGVIVKDFARIHLANLINWGILPMTFADPADHGRVRQGDVLEISDVRRLVEGGASSLVVKNVTQGTTFKVALSLNRRERAYVLAGGKLAHTKAQPLH</sequence>
<evidence type="ECO:0000256" key="4">
    <source>
        <dbReference type="ARBA" id="ARBA00023004"/>
    </source>
</evidence>
<dbReference type="UniPathway" id="UPA00223">
    <property type="reaction ID" value="UER00718"/>
</dbReference>
<evidence type="ECO:0000256" key="3">
    <source>
        <dbReference type="ARBA" id="ARBA00022723"/>
    </source>
</evidence>
<keyword evidence="8" id="KW-0456">Lyase</keyword>
<keyword evidence="3" id="KW-0479">Metal-binding</keyword>
<comment type="similarity">
    <text evidence="2">Belongs to the aconitase/IPM isomerase family.</text>
</comment>
<dbReference type="Pfam" id="PF00330">
    <property type="entry name" value="Aconitase"/>
    <property type="match status" value="1"/>
</dbReference>
<dbReference type="GO" id="GO:0046872">
    <property type="term" value="F:metal ion binding"/>
    <property type="evidence" value="ECO:0007669"/>
    <property type="project" value="UniProtKB-KW"/>
</dbReference>
<reference evidence="8 9" key="1">
    <citation type="journal article" date="2019" name="Nat. Microbiol.">
        <title>Mediterranean grassland soil C-N compound turnover is dependent on rainfall and depth, and is mediated by genomically divergent microorganisms.</title>
        <authorList>
            <person name="Diamond S."/>
            <person name="Andeer P.F."/>
            <person name="Li Z."/>
            <person name="Crits-Christoph A."/>
            <person name="Burstein D."/>
            <person name="Anantharaman K."/>
            <person name="Lane K.R."/>
            <person name="Thomas B.C."/>
            <person name="Pan C."/>
            <person name="Northen T.R."/>
            <person name="Banfield J.F."/>
        </authorList>
    </citation>
    <scope>NUCLEOTIDE SEQUENCE [LARGE SCALE GENOMIC DNA]</scope>
    <source>
        <strain evidence="8">NP_3</strain>
    </source>
</reference>
<evidence type="ECO:0000259" key="6">
    <source>
        <dbReference type="Pfam" id="PF00330"/>
    </source>
</evidence>
<feature type="domain" description="Aconitase/3-isopropylmalate dehydratase large subunit alpha/beta/alpha" evidence="6">
    <location>
        <begin position="8"/>
        <end position="407"/>
    </location>
</feature>
<dbReference type="NCBIfam" id="TIGR01342">
    <property type="entry name" value="acon_putative"/>
    <property type="match status" value="1"/>
</dbReference>
<keyword evidence="4" id="KW-0408">Iron</keyword>
<dbReference type="EMBL" id="VBAK01000124">
    <property type="protein sequence ID" value="TMI89400.1"/>
    <property type="molecule type" value="Genomic_DNA"/>
</dbReference>
<dbReference type="AlphaFoldDB" id="A0A537K0W7"/>
<dbReference type="Gene3D" id="3.30.499.10">
    <property type="entry name" value="Aconitase, domain 3"/>
    <property type="match status" value="2"/>
</dbReference>
<dbReference type="PANTHER" id="PTHR43160:SF3">
    <property type="entry name" value="ACONITATE HYDRATASE, MITOCHONDRIAL"/>
    <property type="match status" value="1"/>
</dbReference>
<accession>A0A537K0W7</accession>
<name>A0A537K0W7_9BACT</name>
<dbReference type="PROSITE" id="PS00450">
    <property type="entry name" value="ACONITASE_1"/>
    <property type="match status" value="1"/>
</dbReference>
<protein>
    <submittedName>
        <fullName evidence="8">Aconitate hydratase</fullName>
        <ecNumber evidence="8">4.2.1.3</ecNumber>
    </submittedName>
</protein>
<evidence type="ECO:0000256" key="5">
    <source>
        <dbReference type="ARBA" id="ARBA00023014"/>
    </source>
</evidence>
<keyword evidence="5" id="KW-0411">Iron-sulfur</keyword>
<gene>
    <name evidence="8" type="ORF">E6H00_09865</name>
</gene>
<feature type="domain" description="Aconitase A/isopropylmalate dehydratase small subunit swivel" evidence="7">
    <location>
        <begin position="526"/>
        <end position="579"/>
    </location>
</feature>
<evidence type="ECO:0000256" key="1">
    <source>
        <dbReference type="ARBA" id="ARBA00001966"/>
    </source>
</evidence>
<evidence type="ECO:0000259" key="7">
    <source>
        <dbReference type="Pfam" id="PF00694"/>
    </source>
</evidence>
<dbReference type="GO" id="GO:0051539">
    <property type="term" value="F:4 iron, 4 sulfur cluster binding"/>
    <property type="evidence" value="ECO:0007669"/>
    <property type="project" value="TreeGrafter"/>
</dbReference>
<dbReference type="PRINTS" id="PR00415">
    <property type="entry name" value="ACONITASE"/>
</dbReference>
<dbReference type="Pfam" id="PF00694">
    <property type="entry name" value="Aconitase_C"/>
    <property type="match status" value="1"/>
</dbReference>
<dbReference type="NCBIfam" id="NF005558">
    <property type="entry name" value="PRK07229.1"/>
    <property type="match status" value="1"/>
</dbReference>
<proteinExistence type="inferred from homology"/>
<dbReference type="InterPro" id="IPR018136">
    <property type="entry name" value="Aconitase_4Fe-4S_BS"/>
</dbReference>
<dbReference type="PANTHER" id="PTHR43160">
    <property type="entry name" value="ACONITATE HYDRATASE B"/>
    <property type="match status" value="1"/>
</dbReference>
<evidence type="ECO:0000313" key="9">
    <source>
        <dbReference type="Proteomes" id="UP000318509"/>
    </source>
</evidence>